<protein>
    <recommendedName>
        <fullName evidence="11">GGDEF domain-containing response regulator</fullName>
    </recommendedName>
</protein>
<gene>
    <name evidence="7" type="ORF">TUM18999_24490</name>
    <name evidence="8" type="ORF">TUM20286_21400</name>
</gene>
<evidence type="ECO:0000313" key="9">
    <source>
        <dbReference type="Proteomes" id="UP000509383"/>
    </source>
</evidence>
<comment type="subcellular location">
    <subcellularLocation>
        <location evidence="2">Cell inner membrane</location>
    </subcellularLocation>
</comment>
<feature type="modified residue" description="4-aspartylphosphate" evidence="3">
    <location>
        <position position="58"/>
    </location>
</feature>
<organism evidence="7 9">
    <name type="scientific">Pseudomonas tohonis</name>
    <dbReference type="NCBI Taxonomy" id="2725477"/>
    <lineage>
        <taxon>Bacteria</taxon>
        <taxon>Pseudomonadati</taxon>
        <taxon>Pseudomonadota</taxon>
        <taxon>Gammaproteobacteria</taxon>
        <taxon>Pseudomonadales</taxon>
        <taxon>Pseudomonadaceae</taxon>
        <taxon>Pseudomonas</taxon>
    </lineage>
</organism>
<dbReference type="SMART" id="SM00448">
    <property type="entry name" value="REC"/>
    <property type="match status" value="1"/>
</dbReference>
<feature type="domain" description="Response regulatory" evidence="4">
    <location>
        <begin position="10"/>
        <end position="125"/>
    </location>
</feature>
<evidence type="ECO:0000313" key="10">
    <source>
        <dbReference type="Proteomes" id="UP001054892"/>
    </source>
</evidence>
<dbReference type="SUPFAM" id="SSF141868">
    <property type="entry name" value="EAL domain-like"/>
    <property type="match status" value="1"/>
</dbReference>
<dbReference type="Pfam" id="PF00072">
    <property type="entry name" value="Response_reg"/>
    <property type="match status" value="1"/>
</dbReference>
<accession>A0A6J4E487</accession>
<dbReference type="GO" id="GO:0005886">
    <property type="term" value="C:plasma membrane"/>
    <property type="evidence" value="ECO:0007669"/>
    <property type="project" value="UniProtKB-SubCell"/>
</dbReference>
<dbReference type="InterPro" id="IPR001633">
    <property type="entry name" value="EAL_dom"/>
</dbReference>
<evidence type="ECO:0000256" key="2">
    <source>
        <dbReference type="ARBA" id="ARBA00004533"/>
    </source>
</evidence>
<dbReference type="Gene3D" id="3.20.20.450">
    <property type="entry name" value="EAL domain"/>
    <property type="match status" value="1"/>
</dbReference>
<dbReference type="SMART" id="SM00052">
    <property type="entry name" value="EAL"/>
    <property type="match status" value="1"/>
</dbReference>
<dbReference type="Proteomes" id="UP001054892">
    <property type="component" value="Unassembled WGS sequence"/>
</dbReference>
<dbReference type="NCBIfam" id="TIGR00254">
    <property type="entry name" value="GGDEF"/>
    <property type="match status" value="1"/>
</dbReference>
<evidence type="ECO:0000259" key="6">
    <source>
        <dbReference type="PROSITE" id="PS50887"/>
    </source>
</evidence>
<dbReference type="Gene3D" id="3.40.50.2300">
    <property type="match status" value="1"/>
</dbReference>
<dbReference type="PROSITE" id="PS50883">
    <property type="entry name" value="EAL"/>
    <property type="match status" value="1"/>
</dbReference>
<evidence type="ECO:0000313" key="7">
    <source>
        <dbReference type="EMBL" id="BCG24258.1"/>
    </source>
</evidence>
<evidence type="ECO:0000256" key="1">
    <source>
        <dbReference type="ARBA" id="ARBA00001946"/>
    </source>
</evidence>
<evidence type="ECO:0008006" key="11">
    <source>
        <dbReference type="Google" id="ProtNLM"/>
    </source>
</evidence>
<evidence type="ECO:0000259" key="4">
    <source>
        <dbReference type="PROSITE" id="PS50110"/>
    </source>
</evidence>
<keyword evidence="3" id="KW-0597">Phosphoprotein</keyword>
<dbReference type="Pfam" id="PF00563">
    <property type="entry name" value="EAL"/>
    <property type="match status" value="1"/>
</dbReference>
<sequence>MHDLYSHDPVILIVDDQVSHIRVLSEAVRDLAAVHIANGGPGTLEIARSCRPDVVLLDIEMPQMNGFDVCRQIKADPKLCDASIIFVTSHSGPENELQALESGALGFIQKPLNLPVVRAYVKAHLSLREQAKRVAYVDALTGLPNRALLQDRAVQALQKARRGQGRVAMLMLDLDNFKLINDSIGHTTGDQVLREVALRLSASVRTVDTVSRQGGDEFVVLLPDVQGFDAVGDFAERLLSIIALPLTINGARYDLSASIGISVYPDDCDNLESLYRYADSAMYQAKVEGRNRFRFFSEKIEASTRARHMLERHMRRALEQRVFEVFYQAKIDAADGRPSGIEALIRWRTADGSLVSPADFIPLAEETGLIIPIGKYVLLQACNDARRLLDMGYPLCLSVNISAVQFREESFLGMVKDIIQESGLPPDHLELEITEGVLAHDIDQTRKTLLALKEVGVRIAIDDFGTGYSSLAYLKRLPIDVLKIDQSFVREMLTDRSDAAIIEAVIRLAQALGLDLVAEGVEHREQARLLLGLGCRIMQGYLFCRPVPFPEASRFLAENTTHPQRWLDADDGAGQ</sequence>
<proteinExistence type="predicted"/>
<evidence type="ECO:0000256" key="3">
    <source>
        <dbReference type="PROSITE-ProRule" id="PRU00169"/>
    </source>
</evidence>
<dbReference type="EMBL" id="AP023189">
    <property type="protein sequence ID" value="BCG24258.1"/>
    <property type="molecule type" value="Genomic_DNA"/>
</dbReference>
<dbReference type="Proteomes" id="UP000509383">
    <property type="component" value="Chromosome"/>
</dbReference>
<dbReference type="Gene3D" id="3.30.70.270">
    <property type="match status" value="1"/>
</dbReference>
<dbReference type="InterPro" id="IPR001789">
    <property type="entry name" value="Sig_transdc_resp-reg_receiver"/>
</dbReference>
<dbReference type="EMBL" id="BQKM01000003">
    <property type="protein sequence ID" value="GJN52388.1"/>
    <property type="molecule type" value="Genomic_DNA"/>
</dbReference>
<dbReference type="CDD" id="cd01949">
    <property type="entry name" value="GGDEF"/>
    <property type="match status" value="1"/>
</dbReference>
<feature type="domain" description="EAL" evidence="5">
    <location>
        <begin position="307"/>
        <end position="560"/>
    </location>
</feature>
<dbReference type="InterPro" id="IPR052155">
    <property type="entry name" value="Biofilm_reg_signaling"/>
</dbReference>
<dbReference type="PANTHER" id="PTHR44757:SF2">
    <property type="entry name" value="BIOFILM ARCHITECTURE MAINTENANCE PROTEIN MBAA"/>
    <property type="match status" value="1"/>
</dbReference>
<dbReference type="SUPFAM" id="SSF52172">
    <property type="entry name" value="CheY-like"/>
    <property type="match status" value="1"/>
</dbReference>
<evidence type="ECO:0000313" key="8">
    <source>
        <dbReference type="EMBL" id="GJN52388.1"/>
    </source>
</evidence>
<dbReference type="SUPFAM" id="SSF55073">
    <property type="entry name" value="Nucleotide cyclase"/>
    <property type="match status" value="1"/>
</dbReference>
<dbReference type="RefSeq" id="WP_173179776.1">
    <property type="nucleotide sequence ID" value="NZ_AP023189.1"/>
</dbReference>
<evidence type="ECO:0000259" key="5">
    <source>
        <dbReference type="PROSITE" id="PS50883"/>
    </source>
</evidence>
<dbReference type="KEGG" id="ptw:TUM18999_24490"/>
<dbReference type="PROSITE" id="PS50110">
    <property type="entry name" value="RESPONSE_REGULATORY"/>
    <property type="match status" value="1"/>
</dbReference>
<reference evidence="7 9" key="1">
    <citation type="submission" date="2020-05" db="EMBL/GenBank/DDBJ databases">
        <title>Characterization of novel class B3 metallo-beta-lactamase from novel Pseudomonas species.</title>
        <authorList>
            <person name="Yamada K."/>
            <person name="Aoki K."/>
            <person name="Ishii Y."/>
        </authorList>
    </citation>
    <scope>NUCLEOTIDE SEQUENCE [LARGE SCALE GENOMIC DNA]</scope>
    <source>
        <strain evidence="7 9">TUM18999</strain>
        <strain evidence="8 10">TUM20286</strain>
    </source>
</reference>
<keyword evidence="10" id="KW-1185">Reference proteome</keyword>
<dbReference type="InterPro" id="IPR029787">
    <property type="entry name" value="Nucleotide_cyclase"/>
</dbReference>
<dbReference type="InterPro" id="IPR043128">
    <property type="entry name" value="Rev_trsase/Diguanyl_cyclase"/>
</dbReference>
<comment type="cofactor">
    <cofactor evidence="1">
        <name>Mg(2+)</name>
        <dbReference type="ChEBI" id="CHEBI:18420"/>
    </cofactor>
</comment>
<dbReference type="CDD" id="cd01948">
    <property type="entry name" value="EAL"/>
    <property type="match status" value="1"/>
</dbReference>
<dbReference type="PANTHER" id="PTHR44757">
    <property type="entry name" value="DIGUANYLATE CYCLASE DGCP"/>
    <property type="match status" value="1"/>
</dbReference>
<dbReference type="FunFam" id="3.30.70.270:FF:000001">
    <property type="entry name" value="Diguanylate cyclase domain protein"/>
    <property type="match status" value="1"/>
</dbReference>
<feature type="domain" description="GGDEF" evidence="6">
    <location>
        <begin position="165"/>
        <end position="298"/>
    </location>
</feature>
<dbReference type="Pfam" id="PF00990">
    <property type="entry name" value="GGDEF"/>
    <property type="match status" value="1"/>
</dbReference>
<dbReference type="PROSITE" id="PS50887">
    <property type="entry name" value="GGDEF"/>
    <property type="match status" value="1"/>
</dbReference>
<dbReference type="InterPro" id="IPR011006">
    <property type="entry name" value="CheY-like_superfamily"/>
</dbReference>
<dbReference type="SMART" id="SM00267">
    <property type="entry name" value="GGDEF"/>
    <property type="match status" value="1"/>
</dbReference>
<dbReference type="GO" id="GO:0003824">
    <property type="term" value="F:catalytic activity"/>
    <property type="evidence" value="ECO:0007669"/>
    <property type="project" value="UniProtKB-ARBA"/>
</dbReference>
<dbReference type="InterPro" id="IPR000160">
    <property type="entry name" value="GGDEF_dom"/>
</dbReference>
<name>A0A6J4E487_9PSED</name>
<dbReference type="InterPro" id="IPR035919">
    <property type="entry name" value="EAL_sf"/>
</dbReference>
<dbReference type="GO" id="GO:0000160">
    <property type="term" value="P:phosphorelay signal transduction system"/>
    <property type="evidence" value="ECO:0007669"/>
    <property type="project" value="InterPro"/>
</dbReference>
<dbReference type="AlphaFoldDB" id="A0A6J4E487"/>